<comment type="caution">
    <text evidence="1">The sequence shown here is derived from an EMBL/GenBank/DDBJ whole genome shotgun (WGS) entry which is preliminary data.</text>
</comment>
<sequence length="900" mass="99710">MPSCSFCPGRHFVDEQALNQHTKATPSHRLCCWICNREFSSPTGLEQHRSSKHRQNYRCDICGREFASSQSLEQHAEDKHTPTYDCDICDREFSSQQALESHTNAKHPPTYDCDICDREFSSPQALESHTNAKHPPTYDCDNCDRRFSSPQALENHIKDKHPTYDCDICDREFSSAEALEQHTNAKHPTYDCDICDCEFSSQLALENHTKDIHTPTYDCDICDREFSSPQALESHTNAKHPTYDCDICDYEFSSPQSLEDHIKTEHSTHDCDVCDREFSSSTALEQHKSAKHPKPIWSFSPGESSRRYSPTSSNEVEEYPALPNYLRDNCEETFGLPEAHKNIDHRVPESSDCAAPRSHQICTRGSIPPCSCATCKCSGVSPEPQQPQTPLDEFRSISVESDIDKDSHEHAEKSKHEVEDTETLEPGVIPSVASNTRVDAAYPSVDLQHRCAQCEEDFARDEELEKHYLDAPDAVHPTCLRCECGFASVVSFHSHLETAHAILSCDVCHVRVGDTKDLEGHYLVSTNHCRCMRCVIGFKDQEALDEHESAAHPNADIQSDSVGQWTDTETWMLREGYLQDLPAEDMTDATLVGDPGAGIEQVDYLGTETTNVASNVDATEDLTRVVELRLSDSQSGSIPDPEAGSDTASAQEWSEEGNDGNSHLGADENIPESEHAVDSPPESLTTTPVSHNNPLPLDQMDSENHVYHSTTPSPTPSEHGSVTYAPLRVGNQVNGISRGPSPQRSQESEDGFYYVSPPTSPLLSAGSEILVSADAIPRYVRDNRAYLVATSARTRSRSQSRSRSGTSTPLLLSSVASSIESLPLPTQQMARVAVDPSSDCAPSFHCRICHKDPCDDLTATMCGHLFCNRCITGEIMAKSACPVCQKPTLLYCLFKIDATT</sequence>
<dbReference type="Proteomes" id="UP000790377">
    <property type="component" value="Unassembled WGS sequence"/>
</dbReference>
<organism evidence="1 2">
    <name type="scientific">Hygrophoropsis aurantiaca</name>
    <dbReference type="NCBI Taxonomy" id="72124"/>
    <lineage>
        <taxon>Eukaryota</taxon>
        <taxon>Fungi</taxon>
        <taxon>Dikarya</taxon>
        <taxon>Basidiomycota</taxon>
        <taxon>Agaricomycotina</taxon>
        <taxon>Agaricomycetes</taxon>
        <taxon>Agaricomycetidae</taxon>
        <taxon>Boletales</taxon>
        <taxon>Coniophorineae</taxon>
        <taxon>Hygrophoropsidaceae</taxon>
        <taxon>Hygrophoropsis</taxon>
    </lineage>
</organism>
<keyword evidence="2" id="KW-1185">Reference proteome</keyword>
<proteinExistence type="predicted"/>
<reference evidence="1" key="1">
    <citation type="journal article" date="2021" name="New Phytol.">
        <title>Evolutionary innovations through gain and loss of genes in the ectomycorrhizal Boletales.</title>
        <authorList>
            <person name="Wu G."/>
            <person name="Miyauchi S."/>
            <person name="Morin E."/>
            <person name="Kuo A."/>
            <person name="Drula E."/>
            <person name="Varga T."/>
            <person name="Kohler A."/>
            <person name="Feng B."/>
            <person name="Cao Y."/>
            <person name="Lipzen A."/>
            <person name="Daum C."/>
            <person name="Hundley H."/>
            <person name="Pangilinan J."/>
            <person name="Johnson J."/>
            <person name="Barry K."/>
            <person name="LaButti K."/>
            <person name="Ng V."/>
            <person name="Ahrendt S."/>
            <person name="Min B."/>
            <person name="Choi I.G."/>
            <person name="Park H."/>
            <person name="Plett J.M."/>
            <person name="Magnuson J."/>
            <person name="Spatafora J.W."/>
            <person name="Nagy L.G."/>
            <person name="Henrissat B."/>
            <person name="Grigoriev I.V."/>
            <person name="Yang Z.L."/>
            <person name="Xu J."/>
            <person name="Martin F.M."/>
        </authorList>
    </citation>
    <scope>NUCLEOTIDE SEQUENCE</scope>
    <source>
        <strain evidence="1">ATCC 28755</strain>
    </source>
</reference>
<evidence type="ECO:0000313" key="1">
    <source>
        <dbReference type="EMBL" id="KAH7907550.1"/>
    </source>
</evidence>
<dbReference type="EMBL" id="MU267894">
    <property type="protein sequence ID" value="KAH7907550.1"/>
    <property type="molecule type" value="Genomic_DNA"/>
</dbReference>
<protein>
    <submittedName>
        <fullName evidence="1">Uncharacterized protein</fullName>
    </submittedName>
</protein>
<accession>A0ACB8A2M6</accession>
<gene>
    <name evidence="1" type="ORF">BJ138DRAFT_485650</name>
</gene>
<name>A0ACB8A2M6_9AGAM</name>
<evidence type="ECO:0000313" key="2">
    <source>
        <dbReference type="Proteomes" id="UP000790377"/>
    </source>
</evidence>